<protein>
    <submittedName>
        <fullName evidence="2">DUF3806 domain-containing protein</fullName>
    </submittedName>
</protein>
<evidence type="ECO:0000259" key="1">
    <source>
        <dbReference type="Pfam" id="PF12713"/>
    </source>
</evidence>
<gene>
    <name evidence="2" type="ORF">N4T56_04875</name>
</gene>
<reference evidence="2" key="1">
    <citation type="submission" date="2022-09" db="EMBL/GenBank/DDBJ databases">
        <title>Shewanella sp. KJ10-1 sp.nov, isolated from marine algae.</title>
        <authorList>
            <person name="Butt M."/>
            <person name="Lee J.K."/>
            <person name="Kim J.M."/>
            <person name="Choi D.G."/>
        </authorList>
    </citation>
    <scope>NUCLEOTIDE SEQUENCE</scope>
    <source>
        <strain evidence="2">KJ10-1</strain>
    </source>
</reference>
<evidence type="ECO:0000313" key="3">
    <source>
        <dbReference type="Proteomes" id="UP001431192"/>
    </source>
</evidence>
<accession>A0ABT2P000</accession>
<keyword evidence="3" id="KW-1185">Reference proteome</keyword>
<evidence type="ECO:0000313" key="2">
    <source>
        <dbReference type="EMBL" id="MCT8985958.1"/>
    </source>
</evidence>
<proteinExistence type="predicted"/>
<dbReference type="EMBL" id="JAODOQ010000001">
    <property type="protein sequence ID" value="MCT8985958.1"/>
    <property type="molecule type" value="Genomic_DNA"/>
</dbReference>
<dbReference type="InterPro" id="IPR024266">
    <property type="entry name" value="DUF3806"/>
</dbReference>
<dbReference type="Proteomes" id="UP001431192">
    <property type="component" value="Unassembled WGS sequence"/>
</dbReference>
<dbReference type="Pfam" id="PF12713">
    <property type="entry name" value="DUF3806"/>
    <property type="match status" value="1"/>
</dbReference>
<dbReference type="RefSeq" id="WP_261732429.1">
    <property type="nucleotide sequence ID" value="NZ_JAODOQ010000001.1"/>
</dbReference>
<feature type="domain" description="DUF3806" evidence="1">
    <location>
        <begin position="86"/>
        <end position="145"/>
    </location>
</feature>
<organism evidence="2 3">
    <name type="scientific">Shewanella phaeophyticola</name>
    <dbReference type="NCBI Taxonomy" id="2978345"/>
    <lineage>
        <taxon>Bacteria</taxon>
        <taxon>Pseudomonadati</taxon>
        <taxon>Pseudomonadota</taxon>
        <taxon>Gammaproteobacteria</taxon>
        <taxon>Alteromonadales</taxon>
        <taxon>Shewanellaceae</taxon>
        <taxon>Shewanella</taxon>
    </lineage>
</organism>
<name>A0ABT2P000_9GAMM</name>
<sequence length="177" mass="20204">MLAALVIMDSMRLILIMGLLSFLFGGKSKAADFEIAPLTQEQAEFVELKSKEAISFISKYIGEKESYDANDIDKTIELWRANNSNNKNDENFVIETLGSYFGNLMSKDLPVEWFIYEDKQGTDFCVIHKEIFVYSFPYSAIYKAVVEKRIGALADVQNALKDQIEESTNDPEIMERK</sequence>
<comment type="caution">
    <text evidence="2">The sequence shown here is derived from an EMBL/GenBank/DDBJ whole genome shotgun (WGS) entry which is preliminary data.</text>
</comment>